<evidence type="ECO:0000313" key="2">
    <source>
        <dbReference type="Proteomes" id="UP001241377"/>
    </source>
</evidence>
<sequence length="301" mass="33462">MAKYSYLSTGLSSGIGGAARPRIESSHPELYHIMLCRNPHKFSTLKNTTAIKVDLESIESIRNALVEVKTLLENGNVPPLKYVLNNAGAQYKSRAIKTHEGYEVTFQVNVIAPFLIILTMLPYLRKVQAPRVFVTGSFVHFADDEHAHGWVPPMYWNENDVRELMLPNKTKADPDPEAPEAGKRANAISKLAVIYLVHQFARENQEVKFVVYHPGYVASSGLYSNMDTKTKIVIKLTGGLCRLMGWATTVSKAGANLAKNAFDENLYSKVNNVAYVDQGDITRSSDESYNEKGNKSCGTNF</sequence>
<evidence type="ECO:0000313" key="1">
    <source>
        <dbReference type="EMBL" id="KAJ9094001.1"/>
    </source>
</evidence>
<reference evidence="1" key="1">
    <citation type="submission" date="2023-04" db="EMBL/GenBank/DDBJ databases">
        <title>Draft Genome sequencing of Naganishia species isolated from polar environments using Oxford Nanopore Technology.</title>
        <authorList>
            <person name="Leo P."/>
            <person name="Venkateswaran K."/>
        </authorList>
    </citation>
    <scope>NUCLEOTIDE SEQUENCE</scope>
    <source>
        <strain evidence="1">MNA-CCFEE 5261</strain>
    </source>
</reference>
<keyword evidence="2" id="KW-1185">Reference proteome</keyword>
<dbReference type="EMBL" id="JASBWR010000116">
    <property type="protein sequence ID" value="KAJ9094001.1"/>
    <property type="molecule type" value="Genomic_DNA"/>
</dbReference>
<dbReference type="Proteomes" id="UP001241377">
    <property type="component" value="Unassembled WGS sequence"/>
</dbReference>
<proteinExistence type="predicted"/>
<accession>A0ACC2V5R5</accession>
<gene>
    <name evidence="1" type="ORF">QFC19_008132</name>
</gene>
<protein>
    <submittedName>
        <fullName evidence="1">Uncharacterized protein</fullName>
    </submittedName>
</protein>
<organism evidence="1 2">
    <name type="scientific">Naganishia cerealis</name>
    <dbReference type="NCBI Taxonomy" id="610337"/>
    <lineage>
        <taxon>Eukaryota</taxon>
        <taxon>Fungi</taxon>
        <taxon>Dikarya</taxon>
        <taxon>Basidiomycota</taxon>
        <taxon>Agaricomycotina</taxon>
        <taxon>Tremellomycetes</taxon>
        <taxon>Filobasidiales</taxon>
        <taxon>Filobasidiaceae</taxon>
        <taxon>Naganishia</taxon>
    </lineage>
</organism>
<name>A0ACC2V5R5_9TREE</name>
<comment type="caution">
    <text evidence="1">The sequence shown here is derived from an EMBL/GenBank/DDBJ whole genome shotgun (WGS) entry which is preliminary data.</text>
</comment>